<dbReference type="Proteomes" id="UP001187734">
    <property type="component" value="Unassembled WGS sequence"/>
</dbReference>
<evidence type="ECO:0000313" key="2">
    <source>
        <dbReference type="Proteomes" id="UP001187734"/>
    </source>
</evidence>
<dbReference type="EMBL" id="ONZP01000243">
    <property type="protein sequence ID" value="SPJ78793.1"/>
    <property type="molecule type" value="Genomic_DNA"/>
</dbReference>
<name>A0AAE8MBI1_9HYPO</name>
<proteinExistence type="predicted"/>
<gene>
    <name evidence="1" type="ORF">FTOL_07184</name>
</gene>
<sequence>MNPVWDWTDFSAFDGTLNRQTLFANENPADTTPAAKLKRQARTFYDWLSVIRGDARLTPVFGTGREMAELVLDHFFPDGGTAVRVSDDTQGHDPTRIAVPLSLPLGNTGIHVKVIDGPSALAYLFSIAKPPAEQEMTLEKYYLPMQLLLSRCIYLAFLGSITTDPFVYDLDSVPWMTCLMYIDDPEPTAVPQYVFGSSHTPGMVTDADENALIDQRMFLLDDYRKVQMNTALANLDLEELPFGLSPHEVESFATKLYKDTYGRQVVRQAAQTALAVLGPIFRTQRAAQNPPPQIPQEIGQDPIGYDEPWALTYYKQPMLNLLISAIYQVYALSVPITAQTLFPMFRPFLRLWLTPHVLAMQPQLPGQPFELTIDNPVQSALLDAALTIAVQDFWTATANTYIARLQAVHTEIKNQPQTRRYGRCAETYPFAAMTFPFWNGKQLDDQAKIQGVSVDVRKLGKVNFSQNFRDVAFGDGNLNICRGLYRKPCQVCQTAFPKFQMDLAHYEIPVVAIPHAVGTA</sequence>
<dbReference type="AlphaFoldDB" id="A0AAE8MBI1"/>
<evidence type="ECO:0000313" key="1">
    <source>
        <dbReference type="EMBL" id="SPJ78793.1"/>
    </source>
</evidence>
<keyword evidence="2" id="KW-1185">Reference proteome</keyword>
<organism evidence="1 2">
    <name type="scientific">Fusarium torulosum</name>
    <dbReference type="NCBI Taxonomy" id="33205"/>
    <lineage>
        <taxon>Eukaryota</taxon>
        <taxon>Fungi</taxon>
        <taxon>Dikarya</taxon>
        <taxon>Ascomycota</taxon>
        <taxon>Pezizomycotina</taxon>
        <taxon>Sordariomycetes</taxon>
        <taxon>Hypocreomycetidae</taxon>
        <taxon>Hypocreales</taxon>
        <taxon>Nectriaceae</taxon>
        <taxon>Fusarium</taxon>
    </lineage>
</organism>
<protein>
    <submittedName>
        <fullName evidence="1">Uncharacterized protein</fullName>
    </submittedName>
</protein>
<accession>A0AAE8MBI1</accession>
<comment type="caution">
    <text evidence="1">The sequence shown here is derived from an EMBL/GenBank/DDBJ whole genome shotgun (WGS) entry which is preliminary data.</text>
</comment>
<reference evidence="1" key="1">
    <citation type="submission" date="2018-03" db="EMBL/GenBank/DDBJ databases">
        <authorList>
            <person name="Guldener U."/>
        </authorList>
    </citation>
    <scope>NUCLEOTIDE SEQUENCE</scope>
</reference>